<dbReference type="Gene3D" id="2.40.50.230">
    <property type="entry name" value="Gp5 N-terminal domain"/>
    <property type="match status" value="1"/>
</dbReference>
<dbReference type="InterPro" id="IPR006533">
    <property type="entry name" value="T6SS_Vgr_RhsGE"/>
</dbReference>
<organism evidence="4">
    <name type="scientific">hydrothermal vent metagenome</name>
    <dbReference type="NCBI Taxonomy" id="652676"/>
    <lineage>
        <taxon>unclassified sequences</taxon>
        <taxon>metagenomes</taxon>
        <taxon>ecological metagenomes</taxon>
    </lineage>
</organism>
<feature type="compositionally biased region" description="Gly residues" evidence="2">
    <location>
        <begin position="703"/>
        <end position="718"/>
    </location>
</feature>
<feature type="compositionally biased region" description="Low complexity" evidence="2">
    <location>
        <begin position="748"/>
        <end position="764"/>
    </location>
</feature>
<sequence length="936" mass="103212">MDQTLADKTADSFSAESNTSQFFITVNGLPDDTFAVLEYQSSNYAISKDFKFCINTIGKEVIAPEELIGKKATLITKRGSNEQLVHGIITGMQYLRKLVDGYEHILILQSPISGLQHNSHNRVFLNKDIKMIVEEVLLGAGIAAADIKFKTRKQYLQNEFIVQYHETDLAFLQRMIAFHGIYFRFVFEPLQTIITFYDNNEDLPQISGNSTLEYIPQSGTLRHYETIYAMRQSSQLLTESSYLKDYNYRTPEAALESKQSNNTAVTGSGTDYSYGENFLTLDAGEQLSTITQQSIDWQRETYIIETDCRAVEPGQKLSISNHPDDKRNGDYLVVDVLEMLANQRDTQLVNFGGKASSDGNKSKSYFVKCRIIRIDVAYRSQLIKRPSIRGSFNAVVESTGGEYAYIDEQGRYRIRLDFDIGDAPVAQASHPVRMAQAYTGQNYGIHFPLHANTEVVVSCINGDINRPIILGTVPNPENHSPVTLNNNSHNILRTFGDNELLMDDTIGAEKIELFTKDKQNILSLDATKDAHKISLRTEQGKMEIKAAKTMKVDSEDSQLFTSGGEHSIFVENRQRLMTKNEEITQTAATDIVKHARQNVNCSSATENTEINVGNDMIVDVENNCSFEVKNKDMSFKIAGGKFEVEAAKAITLKGDGGGTISIKQSGAKIEMDSSGMINIQGSTVSIDASSIMLKGGMMTHVPGGGGGGGGAGASGGSGSASFSQSEIGKYEGFVFNSDGAEPEQQDKAVTTTAAETPADTPAEEGSVPEVFNPAWSTYRTPVGQSVYVQFNFLNFKGGEAVKVTITEYDANRDQKDINTLTTTVKEMGGMIRLPWEVKSTEYESETSDAPEDLPNKPIQYHFTIDVNGEKLFNPKPLILTTTFVIETEDDEGIKLPDGITLVLSCSEGKKHKSQTQNGVAKFKDVALGKYSIEMLA</sequence>
<dbReference type="InterPro" id="IPR017847">
    <property type="entry name" value="T6SS_RhsGE_Vgr_subset"/>
</dbReference>
<dbReference type="NCBIfam" id="TIGR03361">
    <property type="entry name" value="VI_Rhs_Vgr"/>
    <property type="match status" value="1"/>
</dbReference>
<proteinExistence type="inferred from homology"/>
<evidence type="ECO:0000256" key="2">
    <source>
        <dbReference type="SAM" id="MobiDB-lite"/>
    </source>
</evidence>
<gene>
    <name evidence="4" type="ORF">MNBD_GAMMA22-2051</name>
</gene>
<dbReference type="SUPFAM" id="SSF69279">
    <property type="entry name" value="Phage tail proteins"/>
    <property type="match status" value="2"/>
</dbReference>
<reference evidence="4" key="1">
    <citation type="submission" date="2018-06" db="EMBL/GenBank/DDBJ databases">
        <authorList>
            <person name="Zhirakovskaya E."/>
        </authorList>
    </citation>
    <scope>NUCLEOTIDE SEQUENCE</scope>
</reference>
<accession>A0A3B1ACC0</accession>
<protein>
    <recommendedName>
        <fullName evidence="3">Gp5/Type VI secretion system Vgr protein OB-fold domain-containing protein</fullName>
    </recommendedName>
</protein>
<comment type="similarity">
    <text evidence="1">Belongs to the VgrG protein family.</text>
</comment>
<feature type="region of interest" description="Disordered" evidence="2">
    <location>
        <begin position="736"/>
        <end position="768"/>
    </location>
</feature>
<dbReference type="InterPro" id="IPR037026">
    <property type="entry name" value="Vgr_OB-fold_dom_sf"/>
</dbReference>
<evidence type="ECO:0000313" key="4">
    <source>
        <dbReference type="EMBL" id="VAX01642.1"/>
    </source>
</evidence>
<dbReference type="InterPro" id="IPR006531">
    <property type="entry name" value="Gp5/Vgr_OB"/>
</dbReference>
<dbReference type="Gene3D" id="4.10.220.110">
    <property type="match status" value="1"/>
</dbReference>
<name>A0A3B1ACC0_9ZZZZ</name>
<dbReference type="Gene3D" id="3.55.50.10">
    <property type="entry name" value="Baseplate protein-like domains"/>
    <property type="match status" value="1"/>
</dbReference>
<evidence type="ECO:0000256" key="1">
    <source>
        <dbReference type="ARBA" id="ARBA00005558"/>
    </source>
</evidence>
<dbReference type="EMBL" id="UOFS01000049">
    <property type="protein sequence ID" value="VAX01642.1"/>
    <property type="molecule type" value="Genomic_DNA"/>
</dbReference>
<dbReference type="AlphaFoldDB" id="A0A3B1ACC0"/>
<feature type="region of interest" description="Disordered" evidence="2">
    <location>
        <begin position="703"/>
        <end position="723"/>
    </location>
</feature>
<dbReference type="Pfam" id="PF05954">
    <property type="entry name" value="Phage_GPD"/>
    <property type="match status" value="1"/>
</dbReference>
<feature type="domain" description="Gp5/Type VI secretion system Vgr protein OB-fold" evidence="3">
    <location>
        <begin position="407"/>
        <end position="472"/>
    </location>
</feature>
<dbReference type="SUPFAM" id="SSF69255">
    <property type="entry name" value="gp5 N-terminal domain-like"/>
    <property type="match status" value="1"/>
</dbReference>
<dbReference type="NCBIfam" id="TIGR01646">
    <property type="entry name" value="vgr_GE"/>
    <property type="match status" value="1"/>
</dbReference>
<evidence type="ECO:0000259" key="3">
    <source>
        <dbReference type="Pfam" id="PF04717"/>
    </source>
</evidence>
<dbReference type="SUPFAM" id="SSF69349">
    <property type="entry name" value="Phage fibre proteins"/>
    <property type="match status" value="1"/>
</dbReference>
<dbReference type="Gene3D" id="2.30.110.50">
    <property type="match status" value="1"/>
</dbReference>
<dbReference type="Pfam" id="PF04717">
    <property type="entry name" value="Phage_base_V"/>
    <property type="match status" value="1"/>
</dbReference>